<dbReference type="PROSITE" id="PS51257">
    <property type="entry name" value="PROKAR_LIPOPROTEIN"/>
    <property type="match status" value="1"/>
</dbReference>
<reference evidence="2 3" key="1">
    <citation type="submission" date="2018-05" db="EMBL/GenBank/DDBJ databases">
        <title>Genomic Encyclopedia of Type Strains, Phase IV (KMG-IV): sequencing the most valuable type-strain genomes for metagenomic binning, comparative biology and taxonomic classification.</title>
        <authorList>
            <person name="Goeker M."/>
        </authorList>
    </citation>
    <scope>NUCLEOTIDE SEQUENCE [LARGE SCALE GENOMIC DNA]</scope>
    <source>
        <strain evidence="2 3">DSM 103371</strain>
    </source>
</reference>
<organism evidence="2 3">
    <name type="scientific">Silicimonas algicola</name>
    <dbReference type="NCBI Taxonomy" id="1826607"/>
    <lineage>
        <taxon>Bacteria</taxon>
        <taxon>Pseudomonadati</taxon>
        <taxon>Pseudomonadota</taxon>
        <taxon>Alphaproteobacteria</taxon>
        <taxon>Rhodobacterales</taxon>
        <taxon>Paracoccaceae</taxon>
    </lineage>
</organism>
<dbReference type="Proteomes" id="UP000245390">
    <property type="component" value="Unassembled WGS sequence"/>
</dbReference>
<evidence type="ECO:0000259" key="1">
    <source>
        <dbReference type="Pfam" id="PF03886"/>
    </source>
</evidence>
<dbReference type="Gene3D" id="3.40.50.10610">
    <property type="entry name" value="ABC-type transport auxiliary lipoprotein component"/>
    <property type="match status" value="1"/>
</dbReference>
<dbReference type="InterPro" id="IPR005586">
    <property type="entry name" value="ABC_trans_aux"/>
</dbReference>
<gene>
    <name evidence="2" type="ORF">C8D95_10271</name>
</gene>
<sequence length="189" mass="19895">MTLKCLAVTAALALAGCGDDGGPVRYSASEPVQTSRVSIPMASVSLREVSLPAYASEEGIAVSNGAGAITTGPNSIWADDPTRAVTLRLTNALADLTGRLVASEPWPFRDEPETMVEVRVEEFVAEAGGQFVAQGRYYVAHNDEARTEKALSFRITEPFDPAGGFIAIAAARTRVISALARDIAVRGLS</sequence>
<feature type="domain" description="ABC-type transport auxiliary lipoprotein component" evidence="1">
    <location>
        <begin position="28"/>
        <end position="184"/>
    </location>
</feature>
<protein>
    <recommendedName>
        <fullName evidence="1">ABC-type transport auxiliary lipoprotein component domain-containing protein</fullName>
    </recommendedName>
</protein>
<comment type="caution">
    <text evidence="2">The sequence shown here is derived from an EMBL/GenBank/DDBJ whole genome shotgun (WGS) entry which is preliminary data.</text>
</comment>
<name>A0A316G8X3_9RHOB</name>
<keyword evidence="3" id="KW-1185">Reference proteome</keyword>
<dbReference type="SUPFAM" id="SSF159594">
    <property type="entry name" value="XCC0632-like"/>
    <property type="match status" value="1"/>
</dbReference>
<dbReference type="Pfam" id="PF03886">
    <property type="entry name" value="ABC_trans_aux"/>
    <property type="match status" value="1"/>
</dbReference>
<evidence type="ECO:0000313" key="2">
    <source>
        <dbReference type="EMBL" id="PWK57429.1"/>
    </source>
</evidence>
<dbReference type="EMBL" id="QGGV01000002">
    <property type="protein sequence ID" value="PWK57429.1"/>
    <property type="molecule type" value="Genomic_DNA"/>
</dbReference>
<accession>A0A316G8X3</accession>
<proteinExistence type="predicted"/>
<evidence type="ECO:0000313" key="3">
    <source>
        <dbReference type="Proteomes" id="UP000245390"/>
    </source>
</evidence>
<dbReference type="AlphaFoldDB" id="A0A316G8X3"/>